<comment type="caution">
    <text evidence="2">The sequence shown here is derived from an EMBL/GenBank/DDBJ whole genome shotgun (WGS) entry which is preliminary data.</text>
</comment>
<dbReference type="InterPro" id="IPR010753">
    <property type="entry name" value="DUF1330"/>
</dbReference>
<dbReference type="PANTHER" id="PTHR41521">
    <property type="match status" value="1"/>
</dbReference>
<dbReference type="Gene3D" id="3.30.70.100">
    <property type="match status" value="1"/>
</dbReference>
<gene>
    <name evidence="2" type="ORF">BC781_103570</name>
</gene>
<dbReference type="Proteomes" id="UP000245535">
    <property type="component" value="Unassembled WGS sequence"/>
</dbReference>
<sequence>MAKAYNIVNIIKIHDTDKFQEYVNGHIPTIEKFGGRFLVEGYLGEVLEGSMPSNMMVVHEFPSIKRFKEWYYSEEYKPWKELRQSCADVNVILTEGK</sequence>
<proteinExistence type="predicted"/>
<accession>A0A315ZC00</accession>
<protein>
    <submittedName>
        <fullName evidence="2">Uncharacterized protein (DUF1330 family)</fullName>
    </submittedName>
</protein>
<dbReference type="EMBL" id="QGDO01000003">
    <property type="protein sequence ID" value="PWJ42318.1"/>
    <property type="molecule type" value="Genomic_DNA"/>
</dbReference>
<organism evidence="2 3">
    <name type="scientific">Sediminitomix flava</name>
    <dbReference type="NCBI Taxonomy" id="379075"/>
    <lineage>
        <taxon>Bacteria</taxon>
        <taxon>Pseudomonadati</taxon>
        <taxon>Bacteroidota</taxon>
        <taxon>Cytophagia</taxon>
        <taxon>Cytophagales</taxon>
        <taxon>Flammeovirgaceae</taxon>
        <taxon>Sediminitomix</taxon>
    </lineage>
</organism>
<dbReference type="PANTHER" id="PTHR41521:SF4">
    <property type="entry name" value="BLR0684 PROTEIN"/>
    <property type="match status" value="1"/>
</dbReference>
<feature type="domain" description="DUF1330" evidence="1">
    <location>
        <begin position="3"/>
        <end position="96"/>
    </location>
</feature>
<reference evidence="2 3" key="1">
    <citation type="submission" date="2018-03" db="EMBL/GenBank/DDBJ databases">
        <title>Genomic Encyclopedia of Archaeal and Bacterial Type Strains, Phase II (KMG-II): from individual species to whole genera.</title>
        <authorList>
            <person name="Goeker M."/>
        </authorList>
    </citation>
    <scope>NUCLEOTIDE SEQUENCE [LARGE SCALE GENOMIC DNA]</scope>
    <source>
        <strain evidence="2 3">DSM 28229</strain>
    </source>
</reference>
<dbReference type="SUPFAM" id="SSF54909">
    <property type="entry name" value="Dimeric alpha+beta barrel"/>
    <property type="match status" value="1"/>
</dbReference>
<dbReference type="OrthoDB" id="516779at2"/>
<dbReference type="RefSeq" id="WP_109619165.1">
    <property type="nucleotide sequence ID" value="NZ_QGDO01000003.1"/>
</dbReference>
<keyword evidence="3" id="KW-1185">Reference proteome</keyword>
<name>A0A315ZC00_SEDFL</name>
<evidence type="ECO:0000313" key="2">
    <source>
        <dbReference type="EMBL" id="PWJ42318.1"/>
    </source>
</evidence>
<dbReference type="AlphaFoldDB" id="A0A315ZC00"/>
<dbReference type="InterPro" id="IPR011008">
    <property type="entry name" value="Dimeric_a/b-barrel"/>
</dbReference>
<evidence type="ECO:0000313" key="3">
    <source>
        <dbReference type="Proteomes" id="UP000245535"/>
    </source>
</evidence>
<dbReference type="Pfam" id="PF07045">
    <property type="entry name" value="DUF1330"/>
    <property type="match status" value="1"/>
</dbReference>
<evidence type="ECO:0000259" key="1">
    <source>
        <dbReference type="Pfam" id="PF07045"/>
    </source>
</evidence>